<comment type="caution">
    <text evidence="1">The sequence shown here is derived from an EMBL/GenBank/DDBJ whole genome shotgun (WGS) entry which is preliminary data.</text>
</comment>
<sequence>MTAISLAVPYLDTAAEDLAFSLLPARRPAHAVTEVDLGGGLTAELRLLGASHQVFAGPVAETVACPTGGEPEGGTEPLPAVTRRRISGWGYEFSSRVERCDAAGFRRRVDELRVLGADDRTDTLWAVFPGSPDAITALLARPTGGGPDPRPGWETWHVYPQHRQIVTTRTRLEAP</sequence>
<reference evidence="2" key="1">
    <citation type="submission" date="2019-10" db="EMBL/GenBank/DDBJ databases">
        <title>Streptomyces sp. nov., a novel actinobacterium isolated from alkaline environment.</title>
        <authorList>
            <person name="Golinska P."/>
        </authorList>
    </citation>
    <scope>NUCLEOTIDE SEQUENCE [LARGE SCALE GENOMIC DNA]</scope>
    <source>
        <strain evidence="2">DSM 42108</strain>
    </source>
</reference>
<proteinExistence type="predicted"/>
<dbReference type="Proteomes" id="UP000530234">
    <property type="component" value="Unassembled WGS sequence"/>
</dbReference>
<evidence type="ECO:0000313" key="2">
    <source>
        <dbReference type="Proteomes" id="UP000530234"/>
    </source>
</evidence>
<accession>A0A7W3T7F3</accession>
<organism evidence="1 2">
    <name type="scientific">Streptomyces calidiresistens</name>
    <dbReference type="NCBI Taxonomy" id="1485586"/>
    <lineage>
        <taxon>Bacteria</taxon>
        <taxon>Bacillati</taxon>
        <taxon>Actinomycetota</taxon>
        <taxon>Actinomycetes</taxon>
        <taxon>Kitasatosporales</taxon>
        <taxon>Streptomycetaceae</taxon>
        <taxon>Streptomyces</taxon>
    </lineage>
</organism>
<dbReference type="EMBL" id="VKHS01000877">
    <property type="protein sequence ID" value="MBB0232334.1"/>
    <property type="molecule type" value="Genomic_DNA"/>
</dbReference>
<keyword evidence="2" id="KW-1185">Reference proteome</keyword>
<dbReference type="AlphaFoldDB" id="A0A7W3T7F3"/>
<dbReference type="Pfam" id="PF10936">
    <property type="entry name" value="DUF2617"/>
    <property type="match status" value="1"/>
</dbReference>
<dbReference type="InterPro" id="IPR024486">
    <property type="entry name" value="DUF2617"/>
</dbReference>
<dbReference type="RefSeq" id="WP_182666874.1">
    <property type="nucleotide sequence ID" value="NZ_VKHS01000877.1"/>
</dbReference>
<gene>
    <name evidence="1" type="ORF">FOE67_23270</name>
</gene>
<evidence type="ECO:0000313" key="1">
    <source>
        <dbReference type="EMBL" id="MBB0232334.1"/>
    </source>
</evidence>
<name>A0A7W3T7F3_9ACTN</name>
<protein>
    <submittedName>
        <fullName evidence="1">DUF2617 family protein</fullName>
    </submittedName>
</protein>